<comment type="caution">
    <text evidence="4">The sequence shown here is derived from an EMBL/GenBank/DDBJ whole genome shotgun (WGS) entry which is preliminary data.</text>
</comment>
<feature type="non-terminal residue" evidence="4">
    <location>
        <position position="1"/>
    </location>
</feature>
<evidence type="ECO:0000256" key="3">
    <source>
        <dbReference type="ARBA" id="ARBA00031983"/>
    </source>
</evidence>
<dbReference type="GO" id="GO:0005829">
    <property type="term" value="C:cytosol"/>
    <property type="evidence" value="ECO:0007669"/>
    <property type="project" value="TreeGrafter"/>
</dbReference>
<dbReference type="SUPFAM" id="SSF102405">
    <property type="entry name" value="MCP/YpsA-like"/>
    <property type="match status" value="1"/>
</dbReference>
<organism evidence="4 5">
    <name type="scientific">Tectimicrobiota bacterium</name>
    <dbReference type="NCBI Taxonomy" id="2528274"/>
    <lineage>
        <taxon>Bacteria</taxon>
        <taxon>Pseudomonadati</taxon>
        <taxon>Nitrospinota/Tectimicrobiota group</taxon>
        <taxon>Candidatus Tectimicrobiota</taxon>
    </lineage>
</organism>
<accession>A0A932GSK3</accession>
<dbReference type="GO" id="GO:0008714">
    <property type="term" value="F:AMP nucleosidase activity"/>
    <property type="evidence" value="ECO:0007669"/>
    <property type="project" value="UniProtKB-EC"/>
</dbReference>
<comment type="catalytic activity">
    <reaction evidence="1">
        <text>AMP + H2O = D-ribose 5-phosphate + adenine</text>
        <dbReference type="Rhea" id="RHEA:20129"/>
        <dbReference type="ChEBI" id="CHEBI:15377"/>
        <dbReference type="ChEBI" id="CHEBI:16708"/>
        <dbReference type="ChEBI" id="CHEBI:78346"/>
        <dbReference type="ChEBI" id="CHEBI:456215"/>
        <dbReference type="EC" id="3.2.2.4"/>
    </reaction>
</comment>
<dbReference type="EC" id="3.2.2.4" evidence="2"/>
<dbReference type="Proteomes" id="UP000741360">
    <property type="component" value="Unassembled WGS sequence"/>
</dbReference>
<name>A0A932GSK3_UNCTE</name>
<gene>
    <name evidence="4" type="ORF">HYY65_13790</name>
</gene>
<proteinExistence type="predicted"/>
<protein>
    <recommendedName>
        <fullName evidence="3">AMP nucleosidase</fullName>
        <ecNumber evidence="2">3.2.2.4</ecNumber>
    </recommendedName>
    <alternativeName>
        <fullName evidence="3">AMP nucleosidase</fullName>
    </alternativeName>
</protein>
<sequence length="285" mass="32564">ALRELRYAFKTFHPFRHYRKVSIFGSARIYEGDPAFEMAREFARRIREKGFMVITGAGEGIMKAGHLGAGPEYSLGVNIRLPFEQVANEVIQSDPKLVTFKYFFTRKLVFVKEADAFAMFPGGLGTHDEAYEVLTLLQTGKSDPMPIVFIDVPGGDYWKRWRDFVEECLVKRGLISPEDAHLFRITDRVEEAVEEISGFYRNYHSSRYVDGILVVRLQRPPGPETLRKLNQEFQDLLTGGSITASGPLPAEANEPEIAQLPRLVLNFNRQNFGRLRQLIDALNRY</sequence>
<evidence type="ECO:0000256" key="1">
    <source>
        <dbReference type="ARBA" id="ARBA00000274"/>
    </source>
</evidence>
<reference evidence="4" key="1">
    <citation type="submission" date="2020-07" db="EMBL/GenBank/DDBJ databases">
        <title>Huge and variable diversity of episymbiotic CPR bacteria and DPANN archaea in groundwater ecosystems.</title>
        <authorList>
            <person name="He C.Y."/>
            <person name="Keren R."/>
            <person name="Whittaker M."/>
            <person name="Farag I.F."/>
            <person name="Doudna J."/>
            <person name="Cate J.H.D."/>
            <person name="Banfield J.F."/>
        </authorList>
    </citation>
    <scope>NUCLEOTIDE SEQUENCE</scope>
    <source>
        <strain evidence="4">NC_groundwater_717_Ag_S-0.2um_59_8</strain>
    </source>
</reference>
<dbReference type="PANTHER" id="PTHR43393">
    <property type="entry name" value="CYTOKININ RIBOSIDE 5'-MONOPHOSPHATE PHOSPHORIBOHYDROLASE"/>
    <property type="match status" value="1"/>
</dbReference>
<dbReference type="InterPro" id="IPR052341">
    <property type="entry name" value="LOG_family_nucleotidases"/>
</dbReference>
<dbReference type="PANTHER" id="PTHR43393:SF2">
    <property type="entry name" value="CYTOKININ RIBOSIDE 5'-MONOPHOSPHATE PHOSPHORIBOHYDROLASE"/>
    <property type="match status" value="1"/>
</dbReference>
<dbReference type="Gene3D" id="3.40.50.450">
    <property type="match status" value="1"/>
</dbReference>
<dbReference type="EMBL" id="JACPSX010000263">
    <property type="protein sequence ID" value="MBI3016097.1"/>
    <property type="molecule type" value="Genomic_DNA"/>
</dbReference>
<dbReference type="AlphaFoldDB" id="A0A932GSK3"/>
<dbReference type="InterPro" id="IPR031100">
    <property type="entry name" value="LOG_fam"/>
</dbReference>
<dbReference type="Pfam" id="PF03641">
    <property type="entry name" value="Lysine_decarbox"/>
    <property type="match status" value="1"/>
</dbReference>
<evidence type="ECO:0000313" key="4">
    <source>
        <dbReference type="EMBL" id="MBI3016097.1"/>
    </source>
</evidence>
<evidence type="ECO:0000313" key="5">
    <source>
        <dbReference type="Proteomes" id="UP000741360"/>
    </source>
</evidence>
<evidence type="ECO:0000256" key="2">
    <source>
        <dbReference type="ARBA" id="ARBA00011985"/>
    </source>
</evidence>